<comment type="caution">
    <text evidence="2">The sequence shown here is derived from an EMBL/GenBank/DDBJ whole genome shotgun (WGS) entry which is preliminary data.</text>
</comment>
<dbReference type="GO" id="GO:0005886">
    <property type="term" value="C:plasma membrane"/>
    <property type="evidence" value="ECO:0007669"/>
    <property type="project" value="TreeGrafter"/>
</dbReference>
<dbReference type="OrthoDB" id="2049045at2"/>
<name>A0A3P3QZ31_9FIRM</name>
<feature type="transmembrane region" description="Helical" evidence="1">
    <location>
        <begin position="89"/>
        <end position="110"/>
    </location>
</feature>
<dbReference type="InterPro" id="IPR005325">
    <property type="entry name" value="DUF308_memb"/>
</dbReference>
<evidence type="ECO:0000313" key="2">
    <source>
        <dbReference type="EMBL" id="RRJ26487.1"/>
    </source>
</evidence>
<dbReference type="RefSeq" id="WP_128672839.1">
    <property type="nucleotide sequence ID" value="NZ_CAUQHB010000001.1"/>
</dbReference>
<proteinExistence type="predicted"/>
<evidence type="ECO:0000313" key="3">
    <source>
        <dbReference type="Proteomes" id="UP000272490"/>
    </source>
</evidence>
<reference evidence="2 3" key="1">
    <citation type="submission" date="2018-11" db="EMBL/GenBank/DDBJ databases">
        <title>Genome sequencing of Lachnoanaerobaculum sp. KCOM 2030 (= ChDC B114).</title>
        <authorList>
            <person name="Kook J.-K."/>
            <person name="Park S.-N."/>
            <person name="Lim Y.K."/>
        </authorList>
    </citation>
    <scope>NUCLEOTIDE SEQUENCE [LARGE SCALE GENOMIC DNA]</scope>
    <source>
        <strain evidence="2 3">KCOM 2030</strain>
    </source>
</reference>
<dbReference type="PANTHER" id="PTHR34989:SF1">
    <property type="entry name" value="PROTEIN HDED"/>
    <property type="match status" value="1"/>
</dbReference>
<protein>
    <recommendedName>
        <fullName evidence="4">HdeD family acid-resistance protein</fullName>
    </recommendedName>
</protein>
<evidence type="ECO:0000256" key="1">
    <source>
        <dbReference type="SAM" id="Phobius"/>
    </source>
</evidence>
<gene>
    <name evidence="2" type="ORF">EHV10_00200</name>
</gene>
<keyword evidence="1" id="KW-0472">Membrane</keyword>
<dbReference type="Pfam" id="PF03729">
    <property type="entry name" value="DUF308"/>
    <property type="match status" value="2"/>
</dbReference>
<keyword evidence="1" id="KW-1133">Transmembrane helix</keyword>
<feature type="transmembrane region" description="Helical" evidence="1">
    <location>
        <begin position="148"/>
        <end position="171"/>
    </location>
</feature>
<feature type="transmembrane region" description="Helical" evidence="1">
    <location>
        <begin position="122"/>
        <end position="142"/>
    </location>
</feature>
<dbReference type="AlphaFoldDB" id="A0A3P3QZ31"/>
<keyword evidence="3" id="KW-1185">Reference proteome</keyword>
<dbReference type="Proteomes" id="UP000272490">
    <property type="component" value="Unassembled WGS sequence"/>
</dbReference>
<feature type="transmembrane region" description="Helical" evidence="1">
    <location>
        <begin position="32"/>
        <end position="53"/>
    </location>
</feature>
<dbReference type="EMBL" id="RRCO01000001">
    <property type="protein sequence ID" value="RRJ26487.1"/>
    <property type="molecule type" value="Genomic_DNA"/>
</dbReference>
<sequence length="181" mass="20099">MNNISSAKYFSLFSGIIFLIVGIYVIVNPLFIAGTINIILCVLLLIEGISQISAYMSEKREGRSIWRLIEGILSVAAGIYFAVKDSLGLPIAFIVAAGIWLLLVGISRVFMGMRVVKFEKNIGQRLIFIAIIDILLGIILVINPVFVAGYISVLFGISLIVQAVVAIFRFFRLNRMERKLK</sequence>
<accession>A0A3P3QZ31</accession>
<dbReference type="PANTHER" id="PTHR34989">
    <property type="entry name" value="PROTEIN HDED"/>
    <property type="match status" value="1"/>
</dbReference>
<keyword evidence="1" id="KW-0812">Transmembrane</keyword>
<feature type="transmembrane region" description="Helical" evidence="1">
    <location>
        <begin position="7"/>
        <end position="26"/>
    </location>
</feature>
<evidence type="ECO:0008006" key="4">
    <source>
        <dbReference type="Google" id="ProtNLM"/>
    </source>
</evidence>
<dbReference type="InterPro" id="IPR052712">
    <property type="entry name" value="Acid_resist_chaperone_HdeD"/>
</dbReference>
<feature type="transmembrane region" description="Helical" evidence="1">
    <location>
        <begin position="65"/>
        <end position="83"/>
    </location>
</feature>
<organism evidence="2 3">
    <name type="scientific">Lachnoanaerobaculum gingivalis</name>
    <dbReference type="NCBI Taxonomy" id="2490855"/>
    <lineage>
        <taxon>Bacteria</taxon>
        <taxon>Bacillati</taxon>
        <taxon>Bacillota</taxon>
        <taxon>Clostridia</taxon>
        <taxon>Lachnospirales</taxon>
        <taxon>Lachnospiraceae</taxon>
        <taxon>Lachnoanaerobaculum</taxon>
    </lineage>
</organism>